<dbReference type="Gene3D" id="3.90.70.10">
    <property type="entry name" value="Cysteine proteinases"/>
    <property type="match status" value="1"/>
</dbReference>
<reference evidence="16" key="1">
    <citation type="submission" date="2025-08" db="UniProtKB">
        <authorList>
            <consortium name="RefSeq"/>
        </authorList>
    </citation>
    <scope>IDENTIFICATION</scope>
    <source>
        <tissue evidence="16">Whole blood</tissue>
    </source>
</reference>
<evidence type="ECO:0000256" key="2">
    <source>
        <dbReference type="ARBA" id="ARBA00007623"/>
    </source>
</evidence>
<accession>A0A9W2VTH8</accession>
<dbReference type="GO" id="GO:0005737">
    <property type="term" value="C:cytoplasm"/>
    <property type="evidence" value="ECO:0007669"/>
    <property type="project" value="TreeGrafter"/>
</dbReference>
<evidence type="ECO:0000256" key="1">
    <source>
        <dbReference type="ARBA" id="ARBA00002989"/>
    </source>
</evidence>
<evidence type="ECO:0000256" key="9">
    <source>
        <dbReference type="ARBA" id="ARBA00075522"/>
    </source>
</evidence>
<dbReference type="InterPro" id="IPR033883">
    <property type="entry name" value="C2_III"/>
</dbReference>
<evidence type="ECO:0000256" key="10">
    <source>
        <dbReference type="PIRSR" id="PIRSR622684-1"/>
    </source>
</evidence>
<keyword evidence="5 11" id="KW-0378">Hydrolase</keyword>
<feature type="domain" description="EF-hand" evidence="14">
    <location>
        <begin position="716"/>
        <end position="751"/>
    </location>
</feature>
<comment type="function">
    <text evidence="1">Calcium-regulated non-lysosomal thiol-protease.</text>
</comment>
<dbReference type="InterPro" id="IPR036213">
    <property type="entry name" value="Calpain_III_sf"/>
</dbReference>
<dbReference type="InterPro" id="IPR000169">
    <property type="entry name" value="Pept_cys_AS"/>
</dbReference>
<keyword evidence="4" id="KW-0479">Metal-binding</keyword>
<dbReference type="Gene3D" id="1.10.238.10">
    <property type="entry name" value="EF-hand"/>
    <property type="match status" value="1"/>
</dbReference>
<proteinExistence type="inferred from homology"/>
<dbReference type="FunFam" id="3.90.70.10:FF:000464">
    <property type="entry name" value="Uncharacterized protein"/>
    <property type="match status" value="1"/>
</dbReference>
<feature type="active site" evidence="10 11">
    <location>
        <position position="105"/>
    </location>
</feature>
<dbReference type="FunFam" id="2.60.120.380:FF:000011">
    <property type="entry name" value="Calpain 12"/>
    <property type="match status" value="1"/>
</dbReference>
<dbReference type="AlphaFoldDB" id="A0A9W2VTH8"/>
<evidence type="ECO:0000256" key="5">
    <source>
        <dbReference type="ARBA" id="ARBA00022801"/>
    </source>
</evidence>
<dbReference type="CTD" id="147968"/>
<dbReference type="GO" id="GO:0006508">
    <property type="term" value="P:proteolysis"/>
    <property type="evidence" value="ECO:0007669"/>
    <property type="project" value="UniProtKB-KW"/>
</dbReference>
<dbReference type="PANTHER" id="PTHR10183">
    <property type="entry name" value="CALPAIN"/>
    <property type="match status" value="1"/>
</dbReference>
<dbReference type="FunFam" id="1.10.238.10:FF:000225">
    <property type="entry name" value="Calpain-12"/>
    <property type="match status" value="1"/>
</dbReference>
<keyword evidence="7" id="KW-0106">Calcium</keyword>
<keyword evidence="6 11" id="KW-0788">Thiol protease</keyword>
<dbReference type="SUPFAM" id="SSF49758">
    <property type="entry name" value="Calpain large subunit, middle domain (domain III)"/>
    <property type="match status" value="1"/>
</dbReference>
<dbReference type="InterPro" id="IPR022683">
    <property type="entry name" value="Calpain_III"/>
</dbReference>
<dbReference type="InterPro" id="IPR038765">
    <property type="entry name" value="Papain-like_cys_pep_sf"/>
</dbReference>
<evidence type="ECO:0000259" key="13">
    <source>
        <dbReference type="PROSITE" id="PS50203"/>
    </source>
</evidence>
<organism evidence="15 16">
    <name type="scientific">Panthera pardus</name>
    <name type="common">Leopard</name>
    <name type="synonym">Felis pardus</name>
    <dbReference type="NCBI Taxonomy" id="9691"/>
    <lineage>
        <taxon>Eukaryota</taxon>
        <taxon>Metazoa</taxon>
        <taxon>Chordata</taxon>
        <taxon>Craniata</taxon>
        <taxon>Vertebrata</taxon>
        <taxon>Euteleostomi</taxon>
        <taxon>Mammalia</taxon>
        <taxon>Eutheria</taxon>
        <taxon>Laurasiatheria</taxon>
        <taxon>Carnivora</taxon>
        <taxon>Feliformia</taxon>
        <taxon>Felidae</taxon>
        <taxon>Pantherinae</taxon>
        <taxon>Panthera</taxon>
    </lineage>
</organism>
<dbReference type="SMART" id="SM00230">
    <property type="entry name" value="CysPc"/>
    <property type="match status" value="1"/>
</dbReference>
<evidence type="ECO:0000256" key="12">
    <source>
        <dbReference type="SAM" id="MobiDB-lite"/>
    </source>
</evidence>
<name>A0A9W2VTH8_PANPR</name>
<dbReference type="InterPro" id="IPR001300">
    <property type="entry name" value="Peptidase_C2_calpain_cat"/>
</dbReference>
<evidence type="ECO:0000259" key="14">
    <source>
        <dbReference type="PROSITE" id="PS50222"/>
    </source>
</evidence>
<dbReference type="PRINTS" id="PR00704">
    <property type="entry name" value="CALPAIN"/>
</dbReference>
<gene>
    <name evidence="16" type="primary">CAPN12</name>
</gene>
<keyword evidence="3 11" id="KW-0645">Protease</keyword>
<evidence type="ECO:0000256" key="7">
    <source>
        <dbReference type="ARBA" id="ARBA00022837"/>
    </source>
</evidence>
<evidence type="ECO:0000313" key="16">
    <source>
        <dbReference type="RefSeq" id="XP_053761949.1"/>
    </source>
</evidence>
<dbReference type="PROSITE" id="PS50203">
    <property type="entry name" value="CALPAIN_CAT"/>
    <property type="match status" value="1"/>
</dbReference>
<feature type="region of interest" description="Disordered" evidence="12">
    <location>
        <begin position="481"/>
        <end position="520"/>
    </location>
</feature>
<evidence type="ECO:0000256" key="8">
    <source>
        <dbReference type="ARBA" id="ARBA00071011"/>
    </source>
</evidence>
<evidence type="ECO:0000256" key="4">
    <source>
        <dbReference type="ARBA" id="ARBA00022723"/>
    </source>
</evidence>
<dbReference type="InterPro" id="IPR018247">
    <property type="entry name" value="EF_Hand_1_Ca_BS"/>
</dbReference>
<dbReference type="PROSITE" id="PS00139">
    <property type="entry name" value="THIOL_PROTEASE_CYS"/>
    <property type="match status" value="1"/>
</dbReference>
<dbReference type="PROSITE" id="PS00018">
    <property type="entry name" value="EF_HAND_1"/>
    <property type="match status" value="1"/>
</dbReference>
<evidence type="ECO:0000313" key="15">
    <source>
        <dbReference type="Proteomes" id="UP001165780"/>
    </source>
</evidence>
<dbReference type="Gene3D" id="2.60.120.380">
    <property type="match status" value="2"/>
</dbReference>
<dbReference type="CDD" id="cd00214">
    <property type="entry name" value="Calpain_III"/>
    <property type="match status" value="1"/>
</dbReference>
<dbReference type="GeneID" id="109256550"/>
<dbReference type="Proteomes" id="UP001165780">
    <property type="component" value="Unplaced"/>
</dbReference>
<dbReference type="Pfam" id="PF01067">
    <property type="entry name" value="Calpain_III"/>
    <property type="match status" value="2"/>
</dbReference>
<dbReference type="RefSeq" id="XP_053761949.1">
    <property type="nucleotide sequence ID" value="XM_053905974.1"/>
</dbReference>
<feature type="region of interest" description="Disordered" evidence="12">
    <location>
        <begin position="810"/>
        <end position="838"/>
    </location>
</feature>
<dbReference type="SUPFAM" id="SSF54001">
    <property type="entry name" value="Cysteine proteinases"/>
    <property type="match status" value="1"/>
</dbReference>
<dbReference type="CDD" id="cd00044">
    <property type="entry name" value="CysPc"/>
    <property type="match status" value="1"/>
</dbReference>
<feature type="active site" evidence="10 11">
    <location>
        <position position="283"/>
    </location>
</feature>
<dbReference type="GO" id="GO:0005509">
    <property type="term" value="F:calcium ion binding"/>
    <property type="evidence" value="ECO:0007669"/>
    <property type="project" value="InterPro"/>
</dbReference>
<dbReference type="SMART" id="SM00720">
    <property type="entry name" value="calpain_III"/>
    <property type="match status" value="1"/>
</dbReference>
<keyword evidence="15" id="KW-1185">Reference proteome</keyword>
<dbReference type="PROSITE" id="PS50222">
    <property type="entry name" value="EF_HAND_2"/>
    <property type="match status" value="1"/>
</dbReference>
<evidence type="ECO:0000256" key="3">
    <source>
        <dbReference type="ARBA" id="ARBA00022670"/>
    </source>
</evidence>
<protein>
    <recommendedName>
        <fullName evidence="8">Calpain-12</fullName>
    </recommendedName>
    <alternativeName>
        <fullName evidence="9">Calcium-activated neutral proteinase 12</fullName>
    </alternativeName>
</protein>
<evidence type="ECO:0000256" key="11">
    <source>
        <dbReference type="PROSITE-ProRule" id="PRU00239"/>
    </source>
</evidence>
<dbReference type="InterPro" id="IPR022682">
    <property type="entry name" value="Calpain_domain_III"/>
</dbReference>
<sequence length="903" mass="99778">MACGSRRVTIQLVDEEAGPGTRGPKPFRGQRYEAIRAACLDEGILFRDPYFPAGPDALGYDELGPDSEKAKGVEWLRPHEFCAEPQFICEDMSRTDVCQGRLGNCWFLAAAASLTLYPRLLCRVVPPGQGFQGGYAGVFHFQLWQFGRWVDVVVDDRLPVRDGKLIFVRSDQRNEFWAPLLEKAYAKLHGSYEVMRGGHMNEAFVDFTGGVGEVLYLRRDTPGLFSALRHALAKESLVGATALSDRGEYRTEDGLVKGHAYSVTGTYKVSLGFTKVRLLRLRNPWGRVEWTGAWSDSCPRWDALPAECRDALLVKKEDGEFWMGLEDFVRCFNTVQVCSLSPEVLGPSPAGGGWHIHTFQGRWVRGFNSGGSQPGNETFWTNPQFRLTLLEPDEEEDDDEEGPWGGWGAAGAWGPARGGRIPKCTVLLSLIQRNRRRLRAQGLTYLTVGFHVFQVGPQGLAEAAGDRRGGAGKAEGVEVRDRTEPRAWGWGGGERGAGKVAQGADRSRVQRGSQMGWPGQGLRGRGVMMAEWEEEGGVGGSDSPRSSSLQIPEELLGLWDSPRSRALLPGLLRADRSPFCARRDVSRRCRLRPGHYLVVPSAARAGDEADFTLRVFSERRHTAVEIDDVISADLHALLVPYVPLELGLEQLFQELAGEEEALSAPQLQTLLSIALEPARSHARTPREIGLRTCEQLLRCFGNGRSLTLHHFQQLWGHLLEWQATFDKFDEDASGTMNSYELRLALNAAGFHLNNQLTQALTSRYRDSRLQVDFERFVSCAAQLTCIFRHCSRQLEGGEGVVCLTRRQHLRPEAEEPPGPPPPLPGTRGRCSGAMRRFGASPREPARLERLLAPVPTSRAMLATQLPALLCALLSPSGRGDGDGTLLVQATRLSARSLARAGPR</sequence>
<feature type="active site" evidence="10 11">
    <location>
        <position position="259"/>
    </location>
</feature>
<dbReference type="GO" id="GO:0004198">
    <property type="term" value="F:calcium-dependent cysteine-type endopeptidase activity"/>
    <property type="evidence" value="ECO:0007669"/>
    <property type="project" value="InterPro"/>
</dbReference>
<dbReference type="Pfam" id="PF00648">
    <property type="entry name" value="Peptidase_C2"/>
    <property type="match status" value="1"/>
</dbReference>
<evidence type="ECO:0000256" key="6">
    <source>
        <dbReference type="ARBA" id="ARBA00022807"/>
    </source>
</evidence>
<dbReference type="InterPro" id="IPR022684">
    <property type="entry name" value="Calpain_cysteine_protease"/>
</dbReference>
<dbReference type="PANTHER" id="PTHR10183:SF280">
    <property type="entry name" value="CALPAIN-12"/>
    <property type="match status" value="1"/>
</dbReference>
<dbReference type="SUPFAM" id="SSF47473">
    <property type="entry name" value="EF-hand"/>
    <property type="match status" value="1"/>
</dbReference>
<feature type="domain" description="Calpain catalytic" evidence="13">
    <location>
        <begin position="45"/>
        <end position="341"/>
    </location>
</feature>
<dbReference type="InterPro" id="IPR002048">
    <property type="entry name" value="EF_hand_dom"/>
</dbReference>
<dbReference type="InterPro" id="IPR011992">
    <property type="entry name" value="EF-hand-dom_pair"/>
</dbReference>
<comment type="similarity">
    <text evidence="2">Belongs to the peptidase C2 family.</text>
</comment>